<comment type="caution">
    <text evidence="4">The sequence shown here is derived from an EMBL/GenBank/DDBJ whole genome shotgun (WGS) entry which is preliminary data.</text>
</comment>
<dbReference type="GO" id="GO:0006689">
    <property type="term" value="P:ganglioside catabolic process"/>
    <property type="evidence" value="ECO:0007669"/>
    <property type="project" value="InterPro"/>
</dbReference>
<name>A0AAN9B4H8_9CAEN</name>
<keyword evidence="5" id="KW-1185">Reference proteome</keyword>
<dbReference type="Gene3D" id="2.70.220.10">
    <property type="entry name" value="Ganglioside GM2 activator"/>
    <property type="match status" value="1"/>
</dbReference>
<dbReference type="GO" id="GO:0009898">
    <property type="term" value="C:cytoplasmic side of plasma membrane"/>
    <property type="evidence" value="ECO:0007669"/>
    <property type="project" value="TreeGrafter"/>
</dbReference>
<evidence type="ECO:0000256" key="1">
    <source>
        <dbReference type="ARBA" id="ARBA00022729"/>
    </source>
</evidence>
<feature type="chain" id="PRO_5042926405" description="MD-2-related lipid-recognition domain-containing protein" evidence="2">
    <location>
        <begin position="22"/>
        <end position="199"/>
    </location>
</feature>
<dbReference type="InterPro" id="IPR028996">
    <property type="entry name" value="GM2-AP"/>
</dbReference>
<dbReference type="SMART" id="SM00737">
    <property type="entry name" value="ML"/>
    <property type="match status" value="1"/>
</dbReference>
<dbReference type="SUPFAM" id="SSF63707">
    <property type="entry name" value="Ganglioside M2 (gm2) activator"/>
    <property type="match status" value="1"/>
</dbReference>
<dbReference type="InterPro" id="IPR003172">
    <property type="entry name" value="ML_dom"/>
</dbReference>
<evidence type="ECO:0000259" key="3">
    <source>
        <dbReference type="SMART" id="SM00737"/>
    </source>
</evidence>
<dbReference type="GO" id="GO:0008047">
    <property type="term" value="F:enzyme activator activity"/>
    <property type="evidence" value="ECO:0007669"/>
    <property type="project" value="InterPro"/>
</dbReference>
<evidence type="ECO:0000313" key="4">
    <source>
        <dbReference type="EMBL" id="KAK7097360.1"/>
    </source>
</evidence>
<dbReference type="AlphaFoldDB" id="A0AAN9B4H8"/>
<accession>A0AAN9B4H8</accession>
<evidence type="ECO:0000256" key="2">
    <source>
        <dbReference type="SAM" id="SignalP"/>
    </source>
</evidence>
<reference evidence="4 5" key="1">
    <citation type="submission" date="2024-02" db="EMBL/GenBank/DDBJ databases">
        <title>Chromosome-scale genome assembly of the rough periwinkle Littorina saxatilis.</title>
        <authorList>
            <person name="De Jode A."/>
            <person name="Faria R."/>
            <person name="Formenti G."/>
            <person name="Sims Y."/>
            <person name="Smith T.P."/>
            <person name="Tracey A."/>
            <person name="Wood J.M.D."/>
            <person name="Zagrodzka Z.B."/>
            <person name="Johannesson K."/>
            <person name="Butlin R.K."/>
            <person name="Leder E.H."/>
        </authorList>
    </citation>
    <scope>NUCLEOTIDE SEQUENCE [LARGE SCALE GENOMIC DNA]</scope>
    <source>
        <strain evidence="4">Snail1</strain>
        <tissue evidence="4">Muscle</tissue>
    </source>
</reference>
<dbReference type="Pfam" id="PF02221">
    <property type="entry name" value="E1_DerP2_DerF2"/>
    <property type="match status" value="1"/>
</dbReference>
<dbReference type="PANTHER" id="PTHR17357">
    <property type="entry name" value="GM2 GANGLIOSIDE ACTIVATOR PROTEIN"/>
    <property type="match status" value="1"/>
</dbReference>
<gene>
    <name evidence="4" type="ORF">V1264_004351</name>
</gene>
<dbReference type="InterPro" id="IPR036846">
    <property type="entry name" value="GM2-AP_sf"/>
</dbReference>
<dbReference type="EMBL" id="JBAMIC010000013">
    <property type="protein sequence ID" value="KAK7097360.1"/>
    <property type="molecule type" value="Genomic_DNA"/>
</dbReference>
<dbReference type="Proteomes" id="UP001374579">
    <property type="component" value="Unassembled WGS sequence"/>
</dbReference>
<feature type="domain" description="MD-2-related lipid-recognition" evidence="3">
    <location>
        <begin position="32"/>
        <end position="186"/>
    </location>
</feature>
<dbReference type="GO" id="GO:0005319">
    <property type="term" value="F:lipid transporter activity"/>
    <property type="evidence" value="ECO:0007669"/>
    <property type="project" value="TreeGrafter"/>
</dbReference>
<keyword evidence="1 2" id="KW-0732">Signal</keyword>
<sequence>MDCRQLILAVLLFCLPPSALSRRKREKATLRFSDCGSDPNRPIHFQMVKAHPIPVIVPGTLYVTMAGNLTADLPRRLRVELSIMKYFFGFPFTVPCFRGKIGSCVYDNICDSLERFEGRRCPRTLRQHGLQCHCPFHAGHFSVQDLPLNVPKVQGYAGSLLNGDYKLMLSVYDEERVQLGCLELKFSMKKRHRGWLFKI</sequence>
<protein>
    <recommendedName>
        <fullName evidence="3">MD-2-related lipid-recognition domain-containing protein</fullName>
    </recommendedName>
</protein>
<proteinExistence type="predicted"/>
<organism evidence="4 5">
    <name type="scientific">Littorina saxatilis</name>
    <dbReference type="NCBI Taxonomy" id="31220"/>
    <lineage>
        <taxon>Eukaryota</taxon>
        <taxon>Metazoa</taxon>
        <taxon>Spiralia</taxon>
        <taxon>Lophotrochozoa</taxon>
        <taxon>Mollusca</taxon>
        <taxon>Gastropoda</taxon>
        <taxon>Caenogastropoda</taxon>
        <taxon>Littorinimorpha</taxon>
        <taxon>Littorinoidea</taxon>
        <taxon>Littorinidae</taxon>
        <taxon>Littorina</taxon>
    </lineage>
</organism>
<dbReference type="PANTHER" id="PTHR17357:SF0">
    <property type="entry name" value="GANGLIOSIDE GM2 ACTIVATOR"/>
    <property type="match status" value="1"/>
</dbReference>
<evidence type="ECO:0000313" key="5">
    <source>
        <dbReference type="Proteomes" id="UP001374579"/>
    </source>
</evidence>
<feature type="signal peptide" evidence="2">
    <location>
        <begin position="1"/>
        <end position="21"/>
    </location>
</feature>